<evidence type="ECO:0000313" key="2">
    <source>
        <dbReference type="Proteomes" id="UP000321201"/>
    </source>
</evidence>
<sequence>MKEAIKMLARFCNEASDDELLQKLAAIEQALKKGDEEIRAGLVRAAEMIREELAARQELRRLHR</sequence>
<name>A0A5C7EGZ1_9PROT</name>
<accession>A0A5C7EGZ1</accession>
<dbReference type="AlphaFoldDB" id="A0A5C7EGZ1"/>
<keyword evidence="2" id="KW-1185">Reference proteome</keyword>
<gene>
    <name evidence="1" type="ORF">FR698_09365</name>
</gene>
<dbReference type="RefSeq" id="WP_147799941.1">
    <property type="nucleotide sequence ID" value="NZ_VPFL01000012.1"/>
</dbReference>
<dbReference type="EMBL" id="VPFL01000012">
    <property type="protein sequence ID" value="TXF11542.1"/>
    <property type="molecule type" value="Genomic_DNA"/>
</dbReference>
<protein>
    <submittedName>
        <fullName evidence="1">Uncharacterized protein</fullName>
    </submittedName>
</protein>
<organism evidence="1 2">
    <name type="scientific">Pelomicrobium methylotrophicum</name>
    <dbReference type="NCBI Taxonomy" id="2602750"/>
    <lineage>
        <taxon>Bacteria</taxon>
        <taxon>Pseudomonadati</taxon>
        <taxon>Pseudomonadota</taxon>
        <taxon>Hydrogenophilia</taxon>
        <taxon>Hydrogenophilia incertae sedis</taxon>
        <taxon>Pelomicrobium</taxon>
    </lineage>
</organism>
<evidence type="ECO:0000313" key="1">
    <source>
        <dbReference type="EMBL" id="TXF11542.1"/>
    </source>
</evidence>
<dbReference type="InParanoid" id="A0A5C7EGZ1"/>
<proteinExistence type="predicted"/>
<comment type="caution">
    <text evidence="1">The sequence shown here is derived from an EMBL/GenBank/DDBJ whole genome shotgun (WGS) entry which is preliminary data.</text>
</comment>
<dbReference type="Proteomes" id="UP000321201">
    <property type="component" value="Unassembled WGS sequence"/>
</dbReference>
<reference evidence="1 2" key="1">
    <citation type="submission" date="2019-08" db="EMBL/GenBank/DDBJ databases">
        <title>Pelomicrobium methylotrophicum gen. nov., sp. nov. a moderately thermophilic, facultatively anaerobic, lithoautotrophic and methylotrophic bacterium isolated from a terrestrial mud volcano.</title>
        <authorList>
            <person name="Slobodkina G.B."/>
            <person name="Merkel A.Y."/>
            <person name="Slobodkin A.I."/>
        </authorList>
    </citation>
    <scope>NUCLEOTIDE SEQUENCE [LARGE SCALE GENOMIC DNA]</scope>
    <source>
        <strain evidence="1 2">SM250</strain>
    </source>
</reference>